<dbReference type="GO" id="GO:0005829">
    <property type="term" value="C:cytosol"/>
    <property type="evidence" value="ECO:0007669"/>
    <property type="project" value="TreeGrafter"/>
</dbReference>
<dbReference type="InterPro" id="IPR029062">
    <property type="entry name" value="Class_I_gatase-like"/>
</dbReference>
<comment type="caution">
    <text evidence="1">The sequence shown here is derived from an EMBL/GenBank/DDBJ whole genome shotgun (WGS) entry which is preliminary data.</text>
</comment>
<organism evidence="1 2">
    <name type="scientific">Bacteroides uniformis str. 3978 T3 ii</name>
    <dbReference type="NCBI Taxonomy" id="1339349"/>
    <lineage>
        <taxon>Bacteria</taxon>
        <taxon>Pseudomonadati</taxon>
        <taxon>Bacteroidota</taxon>
        <taxon>Bacteroidia</taxon>
        <taxon>Bacteroidales</taxon>
        <taxon>Bacteroidaceae</taxon>
        <taxon>Bacteroides</taxon>
    </lineage>
</organism>
<gene>
    <name evidence="1" type="ORF">M094_0716</name>
</gene>
<dbReference type="PATRIC" id="fig|1339349.3.peg.1963"/>
<dbReference type="PANTHER" id="PTHR43235:SF1">
    <property type="entry name" value="GLUTAMINE AMIDOTRANSFERASE PB2B2.05-RELATED"/>
    <property type="match status" value="1"/>
</dbReference>
<protein>
    <submittedName>
        <fullName evidence="1">Peptidase C26 family protein</fullName>
    </submittedName>
</protein>
<dbReference type="PANTHER" id="PTHR43235">
    <property type="entry name" value="GLUTAMINE AMIDOTRANSFERASE PB2B2.05-RELATED"/>
    <property type="match status" value="1"/>
</dbReference>
<dbReference type="GO" id="GO:0033969">
    <property type="term" value="F:gamma-glutamyl-gamma-aminobutyrate hydrolase activity"/>
    <property type="evidence" value="ECO:0007669"/>
    <property type="project" value="TreeGrafter"/>
</dbReference>
<dbReference type="Gene3D" id="3.40.50.880">
    <property type="match status" value="1"/>
</dbReference>
<dbReference type="RefSeq" id="WP_005837662.1">
    <property type="nucleotide sequence ID" value="NZ_JNHN01000170.1"/>
</dbReference>
<dbReference type="InterPro" id="IPR044668">
    <property type="entry name" value="PuuD-like"/>
</dbReference>
<name>A0A078S185_BACUN</name>
<accession>A0A078S185</accession>
<evidence type="ECO:0000313" key="1">
    <source>
        <dbReference type="EMBL" id="KDS51404.1"/>
    </source>
</evidence>
<dbReference type="Proteomes" id="UP000028013">
    <property type="component" value="Unassembled WGS sequence"/>
</dbReference>
<dbReference type="AlphaFoldDB" id="A0A078S185"/>
<dbReference type="GO" id="GO:0006598">
    <property type="term" value="P:polyamine catabolic process"/>
    <property type="evidence" value="ECO:0007669"/>
    <property type="project" value="TreeGrafter"/>
</dbReference>
<dbReference type="InterPro" id="IPR011697">
    <property type="entry name" value="Peptidase_C26"/>
</dbReference>
<dbReference type="EMBL" id="JNHN01000170">
    <property type="protein sequence ID" value="KDS51404.1"/>
    <property type="molecule type" value="Genomic_DNA"/>
</dbReference>
<reference evidence="1 2" key="1">
    <citation type="submission" date="2014-04" db="EMBL/GenBank/DDBJ databases">
        <authorList>
            <person name="Sears C."/>
            <person name="Carroll K."/>
            <person name="Sack B.R."/>
            <person name="Qadri F."/>
            <person name="Myers L.L."/>
            <person name="Chung G.-T."/>
            <person name="Escheverria P."/>
            <person name="Fraser C.M."/>
            <person name="Sadzewicz L."/>
            <person name="Shefchek K.A."/>
            <person name="Tallon L."/>
            <person name="Das S.P."/>
            <person name="Daugherty S."/>
            <person name="Mongodin E.F."/>
        </authorList>
    </citation>
    <scope>NUCLEOTIDE SEQUENCE [LARGE SCALE GENOMIC DNA]</scope>
    <source>
        <strain evidence="1 2">3978 T3 ii</strain>
    </source>
</reference>
<sequence length="241" mass="27528">MKKRKIVGICSSVGNKAKATNNTYPIIFINRIFIEISHSYNLIPIILSPTVDISEIEQMANMIDFLILTGGEDIHPQFYNEVINYDYYEYNACNPTLERDYFEIQLYSISKSLGKSILGICRGMQIINISEGGTLCQNIDTYLEHSIRKDGWIPYHSIKIKKNTILHQLLDIEEYTVSSTHHQCIKKLGMNIVASAYSADGIVEAIELCSDKQKIIGFQGHIENILTNYTEYNKIIKYILS</sequence>
<evidence type="ECO:0000313" key="2">
    <source>
        <dbReference type="Proteomes" id="UP000028013"/>
    </source>
</evidence>
<dbReference type="Pfam" id="PF07722">
    <property type="entry name" value="Peptidase_C26"/>
    <property type="match status" value="1"/>
</dbReference>
<dbReference type="SUPFAM" id="SSF52317">
    <property type="entry name" value="Class I glutamine amidotransferase-like"/>
    <property type="match status" value="1"/>
</dbReference>
<proteinExistence type="predicted"/>
<dbReference type="PROSITE" id="PS51273">
    <property type="entry name" value="GATASE_TYPE_1"/>
    <property type="match status" value="1"/>
</dbReference>